<dbReference type="PANTHER" id="PTHR39460:SF1">
    <property type="entry name" value="C6 TRANSCRIPTION FACTOR"/>
    <property type="match status" value="1"/>
</dbReference>
<dbReference type="InterPro" id="IPR056146">
    <property type="entry name" value="DUF7729"/>
</dbReference>
<evidence type="ECO:0000313" key="3">
    <source>
        <dbReference type="EMBL" id="KDQ58785.1"/>
    </source>
</evidence>
<evidence type="ECO:0000259" key="2">
    <source>
        <dbReference type="Pfam" id="PF24855"/>
    </source>
</evidence>
<reference evidence="4" key="1">
    <citation type="journal article" date="2014" name="Proc. Natl. Acad. Sci. U.S.A.">
        <title>Extensive sampling of basidiomycete genomes demonstrates inadequacy of the white-rot/brown-rot paradigm for wood decay fungi.</title>
        <authorList>
            <person name="Riley R."/>
            <person name="Salamov A.A."/>
            <person name="Brown D.W."/>
            <person name="Nagy L.G."/>
            <person name="Floudas D."/>
            <person name="Held B.W."/>
            <person name="Levasseur A."/>
            <person name="Lombard V."/>
            <person name="Morin E."/>
            <person name="Otillar R."/>
            <person name="Lindquist E.A."/>
            <person name="Sun H."/>
            <person name="LaButti K.M."/>
            <person name="Schmutz J."/>
            <person name="Jabbour D."/>
            <person name="Luo H."/>
            <person name="Baker S.E."/>
            <person name="Pisabarro A.G."/>
            <person name="Walton J.D."/>
            <person name="Blanchette R.A."/>
            <person name="Henrissat B."/>
            <person name="Martin F."/>
            <person name="Cullen D."/>
            <person name="Hibbett D.S."/>
            <person name="Grigoriev I.V."/>
        </authorList>
    </citation>
    <scope>NUCLEOTIDE SEQUENCE [LARGE SCALE GENOMIC DNA]</scope>
    <source>
        <strain evidence="4">MUCL 33604</strain>
    </source>
</reference>
<accession>A0A067PY31</accession>
<sequence>MFTPPPSPLPSSNTTTTTHSHLSTSPSSSLLSVPSRSPSPSPSPSPPISPLKLRPVPLQSPPQDTKKKVGRRTTWTLFLVPAVLILITLTTRYISHPVAFDALSSNPPTDWRTWSNTLTDWKVHHHQHKRDPAVASSPGMTGAPASSAGIAFPSSSPTPTTTGTGTATGTSGVGAVPTIPAAPPVLPTPFPQPFDTSLSENFSTQSCNAFFLNMTQTAAFRTCRPFSLLSQSSAAFLTAQTNLTALNTIVWGTCNTNADTAQCSANMAWFAKALQDVCSVDLGDRVSLAVNALIGLQAFDLLRTAGCLADPSANTYCYIDAVRNTNPSDLYFYSLPLGISLPNTSVPTCSSCTKSLMGLYAQQLGNLSELQDTYKGAAQIAAKACGTGFVENVTSGAVAREYLGWSALVGLVCLMGLMAFS</sequence>
<feature type="compositionally biased region" description="Pro residues" evidence="1">
    <location>
        <begin position="37"/>
        <end position="49"/>
    </location>
</feature>
<dbReference type="OrthoDB" id="2564812at2759"/>
<evidence type="ECO:0000313" key="4">
    <source>
        <dbReference type="Proteomes" id="UP000027265"/>
    </source>
</evidence>
<dbReference type="InParanoid" id="A0A067PY31"/>
<feature type="region of interest" description="Disordered" evidence="1">
    <location>
        <begin position="1"/>
        <end position="70"/>
    </location>
</feature>
<dbReference type="Proteomes" id="UP000027265">
    <property type="component" value="Unassembled WGS sequence"/>
</dbReference>
<feature type="compositionally biased region" description="Low complexity" evidence="1">
    <location>
        <begin position="153"/>
        <end position="169"/>
    </location>
</feature>
<evidence type="ECO:0000256" key="1">
    <source>
        <dbReference type="SAM" id="MobiDB-lite"/>
    </source>
</evidence>
<gene>
    <name evidence="3" type="ORF">JAAARDRAFT_680327</name>
</gene>
<proteinExistence type="predicted"/>
<organism evidence="3 4">
    <name type="scientific">Jaapia argillacea MUCL 33604</name>
    <dbReference type="NCBI Taxonomy" id="933084"/>
    <lineage>
        <taxon>Eukaryota</taxon>
        <taxon>Fungi</taxon>
        <taxon>Dikarya</taxon>
        <taxon>Basidiomycota</taxon>
        <taxon>Agaricomycotina</taxon>
        <taxon>Agaricomycetes</taxon>
        <taxon>Agaricomycetidae</taxon>
        <taxon>Jaapiales</taxon>
        <taxon>Jaapiaceae</taxon>
        <taxon>Jaapia</taxon>
    </lineage>
</organism>
<dbReference type="HOGENOM" id="CLU_042319_4_1_1"/>
<dbReference type="Pfam" id="PF24855">
    <property type="entry name" value="DUF7729"/>
    <property type="match status" value="1"/>
</dbReference>
<feature type="region of interest" description="Disordered" evidence="1">
    <location>
        <begin position="131"/>
        <end position="169"/>
    </location>
</feature>
<name>A0A067PY31_9AGAM</name>
<feature type="domain" description="DUF7729" evidence="2">
    <location>
        <begin position="189"/>
        <end position="392"/>
    </location>
</feature>
<protein>
    <recommendedName>
        <fullName evidence="2">DUF7729 domain-containing protein</fullName>
    </recommendedName>
</protein>
<dbReference type="EMBL" id="KL197717">
    <property type="protein sequence ID" value="KDQ58785.1"/>
    <property type="molecule type" value="Genomic_DNA"/>
</dbReference>
<feature type="compositionally biased region" description="Low complexity" evidence="1">
    <location>
        <begin position="10"/>
        <end position="36"/>
    </location>
</feature>
<dbReference type="PANTHER" id="PTHR39460">
    <property type="entry name" value="EXPRESSED PROTEIN"/>
    <property type="match status" value="1"/>
</dbReference>
<dbReference type="AlphaFoldDB" id="A0A067PY31"/>
<keyword evidence="4" id="KW-1185">Reference proteome</keyword>